<reference evidence="2" key="2">
    <citation type="submission" date="2015-03" db="UniProtKB">
        <authorList>
            <consortium name="EnsemblPlants"/>
        </authorList>
    </citation>
    <scope>IDENTIFICATION</scope>
</reference>
<sequence length="48" mass="4870">MPSPSLPFVSSGSQVVASSAAALPSMYKANDQQRATHGTRDGGGDGDY</sequence>
<reference evidence="2" key="1">
    <citation type="journal article" date="2009" name="Rice">
        <title>De Novo Next Generation Sequencing of Plant Genomes.</title>
        <authorList>
            <person name="Rounsley S."/>
            <person name="Marri P.R."/>
            <person name="Yu Y."/>
            <person name="He R."/>
            <person name="Sisneros N."/>
            <person name="Goicoechea J.L."/>
            <person name="Lee S.J."/>
            <person name="Angelova A."/>
            <person name="Kudrna D."/>
            <person name="Luo M."/>
            <person name="Affourtit J."/>
            <person name="Desany B."/>
            <person name="Knight J."/>
            <person name="Niazi F."/>
            <person name="Egholm M."/>
            <person name="Wing R.A."/>
        </authorList>
    </citation>
    <scope>NUCLEOTIDE SEQUENCE [LARGE SCALE GENOMIC DNA]</scope>
    <source>
        <strain evidence="2">cv. IRGC 105608</strain>
    </source>
</reference>
<proteinExistence type="predicted"/>
<dbReference type="Proteomes" id="UP000026960">
    <property type="component" value="Chromosome 4"/>
</dbReference>
<feature type="compositionally biased region" description="Basic and acidic residues" evidence="1">
    <location>
        <begin position="38"/>
        <end position="48"/>
    </location>
</feature>
<protein>
    <submittedName>
        <fullName evidence="2">Uncharacterized protein</fullName>
    </submittedName>
</protein>
<dbReference type="Gramene" id="OBART04G02430.3">
    <property type="protein sequence ID" value="OBART04G02430.3"/>
    <property type="gene ID" value="OBART04G02430"/>
</dbReference>
<accession>A0A0D3FSI3</accession>
<name>A0A0D3FSI3_9ORYZ</name>
<feature type="region of interest" description="Disordered" evidence="1">
    <location>
        <begin position="25"/>
        <end position="48"/>
    </location>
</feature>
<keyword evidence="3" id="KW-1185">Reference proteome</keyword>
<evidence type="ECO:0000313" key="2">
    <source>
        <dbReference type="EnsemblPlants" id="OBART04G02430.3"/>
    </source>
</evidence>
<evidence type="ECO:0000313" key="3">
    <source>
        <dbReference type="Proteomes" id="UP000026960"/>
    </source>
</evidence>
<dbReference type="AlphaFoldDB" id="A0A0D3FSI3"/>
<organism evidence="2">
    <name type="scientific">Oryza barthii</name>
    <dbReference type="NCBI Taxonomy" id="65489"/>
    <lineage>
        <taxon>Eukaryota</taxon>
        <taxon>Viridiplantae</taxon>
        <taxon>Streptophyta</taxon>
        <taxon>Embryophyta</taxon>
        <taxon>Tracheophyta</taxon>
        <taxon>Spermatophyta</taxon>
        <taxon>Magnoliopsida</taxon>
        <taxon>Liliopsida</taxon>
        <taxon>Poales</taxon>
        <taxon>Poaceae</taxon>
        <taxon>BOP clade</taxon>
        <taxon>Oryzoideae</taxon>
        <taxon>Oryzeae</taxon>
        <taxon>Oryzinae</taxon>
        <taxon>Oryza</taxon>
    </lineage>
</organism>
<evidence type="ECO:0000256" key="1">
    <source>
        <dbReference type="SAM" id="MobiDB-lite"/>
    </source>
</evidence>
<dbReference type="EnsemblPlants" id="OBART04G02430.3">
    <property type="protein sequence ID" value="OBART04G02430.3"/>
    <property type="gene ID" value="OBART04G02430"/>
</dbReference>
<dbReference type="HOGENOM" id="CLU_3160822_0_0_1"/>